<name>A0A7S2DDC5_9EUKA</name>
<proteinExistence type="predicted"/>
<organism evidence="1">
    <name type="scientific">Haptolina brevifila</name>
    <dbReference type="NCBI Taxonomy" id="156173"/>
    <lineage>
        <taxon>Eukaryota</taxon>
        <taxon>Haptista</taxon>
        <taxon>Haptophyta</taxon>
        <taxon>Prymnesiophyceae</taxon>
        <taxon>Prymnesiales</taxon>
        <taxon>Prymnesiaceae</taxon>
        <taxon>Haptolina</taxon>
    </lineage>
</organism>
<gene>
    <name evidence="1" type="ORF">CBRE1094_LOCUS16235</name>
</gene>
<accession>A0A7S2DDC5</accession>
<reference evidence="1" key="1">
    <citation type="submission" date="2021-01" db="EMBL/GenBank/DDBJ databases">
        <authorList>
            <person name="Corre E."/>
            <person name="Pelletier E."/>
            <person name="Niang G."/>
            <person name="Scheremetjew M."/>
            <person name="Finn R."/>
            <person name="Kale V."/>
            <person name="Holt S."/>
            <person name="Cochrane G."/>
            <person name="Meng A."/>
            <person name="Brown T."/>
            <person name="Cohen L."/>
        </authorList>
    </citation>
    <scope>NUCLEOTIDE SEQUENCE</scope>
    <source>
        <strain evidence="1">UTEX LB 985</strain>
    </source>
</reference>
<protein>
    <submittedName>
        <fullName evidence="1">Uncharacterized protein</fullName>
    </submittedName>
</protein>
<dbReference type="EMBL" id="HBGU01029789">
    <property type="protein sequence ID" value="CAD9451399.1"/>
    <property type="molecule type" value="Transcribed_RNA"/>
</dbReference>
<evidence type="ECO:0000313" key="1">
    <source>
        <dbReference type="EMBL" id="CAD9451399.1"/>
    </source>
</evidence>
<dbReference type="AlphaFoldDB" id="A0A7S2DDC5"/>
<sequence>MADTSCHYTLEVGFPYEKLWELLAFSKDEGYTVTPWITEDGVRSQKRSKEHPAGFTIVDELLASTQGAGFASFDYKIASEVEENEIFKEQVGCVGFRGKHSVIRAANPDRCVYIYTAQWESAPEGFKEQTISLIEKKTGEVVEKLGQE</sequence>